<gene>
    <name evidence="3" type="ORF">SAMN04488124_0415</name>
</gene>
<accession>A0A1I6FW22</accession>
<dbReference type="AlphaFoldDB" id="A0A1I6FW22"/>
<feature type="transmembrane region" description="Helical" evidence="2">
    <location>
        <begin position="237"/>
        <end position="257"/>
    </location>
</feature>
<evidence type="ECO:0000256" key="2">
    <source>
        <dbReference type="SAM" id="Phobius"/>
    </source>
</evidence>
<feature type="transmembrane region" description="Helical" evidence="2">
    <location>
        <begin position="42"/>
        <end position="63"/>
    </location>
</feature>
<keyword evidence="2" id="KW-1133">Transmembrane helix</keyword>
<dbReference type="EMBL" id="FOYS01000001">
    <property type="protein sequence ID" value="SFR34162.1"/>
    <property type="molecule type" value="Genomic_DNA"/>
</dbReference>
<dbReference type="STRING" id="555875.SAMN04488124_0415"/>
<evidence type="ECO:0000313" key="4">
    <source>
        <dbReference type="Proteomes" id="UP000243250"/>
    </source>
</evidence>
<sequence>MTNDDNTNDPLESNPDQTEDPSRLEQFLEDYDGSHAKRAGDALTSLCSTVVRGWAVFVGVFIYKILSIVPKSGALGDKLIDAGYKTKLKTTDADTIVNVIYGDGVVIPRAAEWRTTENEYRLGDGKAYKTDQLASPRLVNGKYPTVWALAESAEVMDPLAAYAAGQRRRGNYQQHLRTDGAGKDVAIDAETEGYDGRALSFRDAYRLFGSNVSQEDMNLQATRAKLAELDWSRKEQVVLLLAFAGGAALGLFGPAIASKIAGTAASSGGGISLPLFAGVLF</sequence>
<name>A0A1I6FW22_9EURY</name>
<keyword evidence="2" id="KW-0812">Transmembrane</keyword>
<dbReference type="Proteomes" id="UP000243250">
    <property type="component" value="Unassembled WGS sequence"/>
</dbReference>
<evidence type="ECO:0000256" key="1">
    <source>
        <dbReference type="SAM" id="MobiDB-lite"/>
    </source>
</evidence>
<organism evidence="3 4">
    <name type="scientific">Halogeometricum limi</name>
    <dbReference type="NCBI Taxonomy" id="555875"/>
    <lineage>
        <taxon>Archaea</taxon>
        <taxon>Methanobacteriati</taxon>
        <taxon>Methanobacteriota</taxon>
        <taxon>Stenosarchaea group</taxon>
        <taxon>Halobacteria</taxon>
        <taxon>Halobacteriales</taxon>
        <taxon>Haloferacaceae</taxon>
        <taxon>Halogeometricum</taxon>
    </lineage>
</organism>
<feature type="region of interest" description="Disordered" evidence="1">
    <location>
        <begin position="1"/>
        <end position="22"/>
    </location>
</feature>
<keyword evidence="2" id="KW-0472">Membrane</keyword>
<reference evidence="4" key="1">
    <citation type="submission" date="2016-10" db="EMBL/GenBank/DDBJ databases">
        <authorList>
            <person name="Varghese N."/>
            <person name="Submissions S."/>
        </authorList>
    </citation>
    <scope>NUCLEOTIDE SEQUENCE [LARGE SCALE GENOMIC DNA]</scope>
    <source>
        <strain evidence="4">CGMCC 1.8711</strain>
    </source>
</reference>
<keyword evidence="4" id="KW-1185">Reference proteome</keyword>
<protein>
    <submittedName>
        <fullName evidence="3">Uncharacterized protein</fullName>
    </submittedName>
</protein>
<evidence type="ECO:0000313" key="3">
    <source>
        <dbReference type="EMBL" id="SFR34162.1"/>
    </source>
</evidence>
<dbReference type="OrthoDB" id="299561at2157"/>
<feature type="compositionally biased region" description="Polar residues" evidence="1">
    <location>
        <begin position="1"/>
        <end position="16"/>
    </location>
</feature>
<dbReference type="RefSeq" id="WP_089877301.1">
    <property type="nucleotide sequence ID" value="NZ_FOYS01000001.1"/>
</dbReference>
<proteinExistence type="predicted"/>